<reference evidence="2" key="1">
    <citation type="journal article" date="2015" name="PLoS Genet.">
        <title>The dynamic genome and transcriptome of the human fungal pathogen Blastomyces and close relative Emmonsia.</title>
        <authorList>
            <person name="Munoz J.F."/>
            <person name="Gauthier G.M."/>
            <person name="Desjardins C.A."/>
            <person name="Gallo J.E."/>
            <person name="Holder J."/>
            <person name="Sullivan T.D."/>
            <person name="Marty A.J."/>
            <person name="Carmen J.C."/>
            <person name="Chen Z."/>
            <person name="Ding L."/>
            <person name="Gujja S."/>
            <person name="Magrini V."/>
            <person name="Misas E."/>
            <person name="Mitreva M."/>
            <person name="Priest M."/>
            <person name="Saif S."/>
            <person name="Whiston E.A."/>
            <person name="Young S."/>
            <person name="Zeng Q."/>
            <person name="Goldman W.E."/>
            <person name="Mardis E.R."/>
            <person name="Taylor J.W."/>
            <person name="McEwen J.G."/>
            <person name="Clay O.K."/>
            <person name="Klein B.S."/>
            <person name="Cuomo C.A."/>
        </authorList>
    </citation>
    <scope>NUCLEOTIDE SEQUENCE [LARGE SCALE GENOMIC DNA]</scope>
    <source>
        <strain evidence="2">ER-3 / ATCC MYA-2586</strain>
    </source>
</reference>
<dbReference type="RefSeq" id="XP_045271730.1">
    <property type="nucleotide sequence ID" value="XM_045415891.1"/>
</dbReference>
<keyword evidence="2" id="KW-1185">Reference proteome</keyword>
<name>A0ABP2EKB8_AJEDR</name>
<evidence type="ECO:0000313" key="2">
    <source>
        <dbReference type="Proteomes" id="UP000002039"/>
    </source>
</evidence>
<gene>
    <name evidence="1" type="ORF">BDCG_00374</name>
</gene>
<evidence type="ECO:0000313" key="1">
    <source>
        <dbReference type="EMBL" id="EEQ83569.1"/>
    </source>
</evidence>
<organism evidence="1 2">
    <name type="scientific">Ajellomyces dermatitidis (strain ER-3 / ATCC MYA-2586)</name>
    <name type="common">Blastomyces dermatitidis</name>
    <dbReference type="NCBI Taxonomy" id="559297"/>
    <lineage>
        <taxon>Eukaryota</taxon>
        <taxon>Fungi</taxon>
        <taxon>Dikarya</taxon>
        <taxon>Ascomycota</taxon>
        <taxon>Pezizomycotina</taxon>
        <taxon>Eurotiomycetes</taxon>
        <taxon>Eurotiomycetidae</taxon>
        <taxon>Onygenales</taxon>
        <taxon>Ajellomycetaceae</taxon>
        <taxon>Blastomyces</taxon>
    </lineage>
</organism>
<proteinExistence type="predicted"/>
<sequence length="113" mass="12877">MECYAIDLKFNTGLRQSTGFFACFCLQVISGAKRKSSRKNYLIRERHPAASYLPKIVTTFANKPQPLAYARFAAALVCAYHQEHQVNLELESDFLNLFSRDKLVKGEVERNAT</sequence>
<accession>A0ABP2EKB8</accession>
<dbReference type="GeneID" id="69023149"/>
<protein>
    <submittedName>
        <fullName evidence="1">Uncharacterized protein</fullName>
    </submittedName>
</protein>
<dbReference type="EMBL" id="EQ999973">
    <property type="protein sequence ID" value="EEQ83569.1"/>
    <property type="molecule type" value="Genomic_DNA"/>
</dbReference>
<dbReference type="Proteomes" id="UP000002039">
    <property type="component" value="Unassembled WGS sequence"/>
</dbReference>